<dbReference type="GO" id="GO:0071972">
    <property type="term" value="F:peptidoglycan L,D-transpeptidase activity"/>
    <property type="evidence" value="ECO:0007669"/>
    <property type="project" value="TreeGrafter"/>
</dbReference>
<evidence type="ECO:0000256" key="6">
    <source>
        <dbReference type="PROSITE-ProRule" id="PRU01373"/>
    </source>
</evidence>
<dbReference type="STRING" id="319652.IV80_GL000921"/>
<dbReference type="PROSITE" id="PS52029">
    <property type="entry name" value="LD_TPASE"/>
    <property type="match status" value="1"/>
</dbReference>
<dbReference type="GO" id="GO:0071555">
    <property type="term" value="P:cell wall organization"/>
    <property type="evidence" value="ECO:0007669"/>
    <property type="project" value="UniProtKB-UniRule"/>
</dbReference>
<dbReference type="GO" id="GO:0016740">
    <property type="term" value="F:transferase activity"/>
    <property type="evidence" value="ECO:0007669"/>
    <property type="project" value="UniProtKB-KW"/>
</dbReference>
<evidence type="ECO:0000256" key="3">
    <source>
        <dbReference type="ARBA" id="ARBA00022960"/>
    </source>
</evidence>
<dbReference type="UniPathway" id="UPA00219"/>
<dbReference type="PANTHER" id="PTHR30582:SF33">
    <property type="entry name" value="EXPORTED PROTEIN"/>
    <property type="match status" value="1"/>
</dbReference>
<reference evidence="9 10" key="1">
    <citation type="journal article" date="2015" name="Genome Announc.">
        <title>Expanding the biotechnology potential of lactobacilli through comparative genomics of 213 strains and associated genera.</title>
        <authorList>
            <person name="Sun Z."/>
            <person name="Harris H.M."/>
            <person name="McCann A."/>
            <person name="Guo C."/>
            <person name="Argimon S."/>
            <person name="Zhang W."/>
            <person name="Yang X."/>
            <person name="Jeffery I.B."/>
            <person name="Cooney J.C."/>
            <person name="Kagawa T.F."/>
            <person name="Liu W."/>
            <person name="Song Y."/>
            <person name="Salvetti E."/>
            <person name="Wrobel A."/>
            <person name="Rasinkangas P."/>
            <person name="Parkhill J."/>
            <person name="Rea M.C."/>
            <person name="O'Sullivan O."/>
            <person name="Ritari J."/>
            <person name="Douillard F.P."/>
            <person name="Paul Ross R."/>
            <person name="Yang R."/>
            <person name="Briner A.E."/>
            <person name="Felis G.E."/>
            <person name="de Vos W.M."/>
            <person name="Barrangou R."/>
            <person name="Klaenhammer T.R."/>
            <person name="Caufield P.W."/>
            <person name="Cui Y."/>
            <person name="Zhang H."/>
            <person name="O'Toole P.W."/>
        </authorList>
    </citation>
    <scope>NUCLEOTIDE SEQUENCE [LARGE SCALE GENOMIC DNA]</scope>
    <source>
        <strain evidence="9 10">DSM 17757</strain>
    </source>
</reference>
<dbReference type="Gene3D" id="2.40.440.10">
    <property type="entry name" value="L,D-transpeptidase catalytic domain-like"/>
    <property type="match status" value="1"/>
</dbReference>
<keyword evidence="5 6" id="KW-0961">Cell wall biogenesis/degradation</keyword>
<keyword evidence="3 6" id="KW-0133">Cell shape</keyword>
<dbReference type="InterPro" id="IPR038054">
    <property type="entry name" value="LD_TPept-like_central_sf"/>
</dbReference>
<evidence type="ECO:0000256" key="1">
    <source>
        <dbReference type="ARBA" id="ARBA00004752"/>
    </source>
</evidence>
<dbReference type="CDD" id="cd16913">
    <property type="entry name" value="YkuD_like"/>
    <property type="match status" value="1"/>
</dbReference>
<feature type="active site" description="Nucleophile" evidence="6">
    <location>
        <position position="443"/>
    </location>
</feature>
<evidence type="ECO:0000259" key="8">
    <source>
        <dbReference type="PROSITE" id="PS52029"/>
    </source>
</evidence>
<evidence type="ECO:0000256" key="4">
    <source>
        <dbReference type="ARBA" id="ARBA00022984"/>
    </source>
</evidence>
<dbReference type="PATRIC" id="fig|319652.3.peg.928"/>
<dbReference type="PANTHER" id="PTHR30582">
    <property type="entry name" value="L,D-TRANSPEPTIDASE"/>
    <property type="match status" value="1"/>
</dbReference>
<dbReference type="InterPro" id="IPR005490">
    <property type="entry name" value="LD_TPept_cat_dom"/>
</dbReference>
<keyword evidence="2" id="KW-0808">Transferase</keyword>
<feature type="active site" description="Proton donor/acceptor" evidence="6">
    <location>
        <position position="419"/>
    </location>
</feature>
<evidence type="ECO:0000313" key="10">
    <source>
        <dbReference type="Proteomes" id="UP000051568"/>
    </source>
</evidence>
<dbReference type="GO" id="GO:0005576">
    <property type="term" value="C:extracellular region"/>
    <property type="evidence" value="ECO:0007669"/>
    <property type="project" value="TreeGrafter"/>
</dbReference>
<feature type="transmembrane region" description="Helical" evidence="7">
    <location>
        <begin position="12"/>
        <end position="30"/>
    </location>
</feature>
<organism evidence="9 10">
    <name type="scientific">Pediococcus cellicola</name>
    <dbReference type="NCBI Taxonomy" id="319652"/>
    <lineage>
        <taxon>Bacteria</taxon>
        <taxon>Bacillati</taxon>
        <taxon>Bacillota</taxon>
        <taxon>Bacilli</taxon>
        <taxon>Lactobacillales</taxon>
        <taxon>Lactobacillaceae</taxon>
        <taxon>Pediococcus</taxon>
    </lineage>
</organism>
<proteinExistence type="predicted"/>
<comment type="caution">
    <text evidence="9">The sequence shown here is derived from an EMBL/GenBank/DDBJ whole genome shotgun (WGS) entry which is preliminary data.</text>
</comment>
<dbReference type="GO" id="GO:0018104">
    <property type="term" value="P:peptidoglycan-protein cross-linking"/>
    <property type="evidence" value="ECO:0007669"/>
    <property type="project" value="TreeGrafter"/>
</dbReference>
<evidence type="ECO:0000256" key="5">
    <source>
        <dbReference type="ARBA" id="ARBA00023316"/>
    </source>
</evidence>
<dbReference type="EMBL" id="JQBR01000002">
    <property type="protein sequence ID" value="KRN67381.1"/>
    <property type="molecule type" value="Genomic_DNA"/>
</dbReference>
<dbReference type="Pfam" id="PF03734">
    <property type="entry name" value="YkuD"/>
    <property type="match status" value="1"/>
</dbReference>
<dbReference type="AlphaFoldDB" id="A0A0R2IWP6"/>
<keyword evidence="7" id="KW-0812">Transmembrane</keyword>
<keyword evidence="7" id="KW-0472">Membrane</keyword>
<evidence type="ECO:0000313" key="9">
    <source>
        <dbReference type="EMBL" id="KRN67381.1"/>
    </source>
</evidence>
<comment type="pathway">
    <text evidence="1 6">Cell wall biogenesis; peptidoglycan biosynthesis.</text>
</comment>
<evidence type="ECO:0000256" key="7">
    <source>
        <dbReference type="SAM" id="Phobius"/>
    </source>
</evidence>
<keyword evidence="4 6" id="KW-0573">Peptidoglycan synthesis</keyword>
<dbReference type="InterPro" id="IPR050979">
    <property type="entry name" value="LD-transpeptidase"/>
</dbReference>
<dbReference type="Proteomes" id="UP000051568">
    <property type="component" value="Unassembled WGS sequence"/>
</dbReference>
<dbReference type="SUPFAM" id="SSF141523">
    <property type="entry name" value="L,D-transpeptidase catalytic domain-like"/>
    <property type="match status" value="1"/>
</dbReference>
<sequence length="468" mass="51487">MAKKNQGLKWGLLGLCLIIIIAGIFIWRYGQTHFAPHTTINGQSVGRLTAKQATNKLAATSTKVTNRVYLNGKLLTTGKTQTLAPVTETQVRSALKTHHGLFSSKQNNAVNLSSSESAVSYRTNDLKAQVSKALTAYNKQATAAHPTYYYLKNGQIKTQASTKGTQVDVQQALNKYQKQIKQLKDVKITIAYKKPTQTQITSAKKVKQSLEQARKKTLVYHVGGKNYSLKGSDYVVNSTPGEKATVDLTALENKLTKINNSDSTQGKSLSVKLLNNGKTVTTNNTSESNYGWSLNVQSEAKMLANKFINSNVQSNAKVDMTNYSGQNISYNRSSAIGSTRVEINLTTLHEYIYVDGKLKANIPVMSGTLTGGNKTPTGLFHILYKQSPSTLTGKNDNGSNYSSKVNYWEPITEDGVGMHDSSWQPSKVYGNPEYRSTYHSHGCLNNPPSKMKTVWENTSTTEPVIIYE</sequence>
<accession>A0A0R2IWP6</accession>
<feature type="domain" description="L,D-TPase catalytic" evidence="8">
    <location>
        <begin position="339"/>
        <end position="467"/>
    </location>
</feature>
<evidence type="ECO:0000256" key="2">
    <source>
        <dbReference type="ARBA" id="ARBA00022679"/>
    </source>
</evidence>
<name>A0A0R2IWP6_9LACO</name>
<protein>
    <submittedName>
        <fullName evidence="9">ErfK YbiS YcfS YnhG</fullName>
    </submittedName>
</protein>
<dbReference type="SUPFAM" id="SSF143985">
    <property type="entry name" value="L,D-transpeptidase pre-catalytic domain-like"/>
    <property type="match status" value="1"/>
</dbReference>
<dbReference type="OrthoDB" id="3176960at2"/>
<dbReference type="GO" id="GO:0008360">
    <property type="term" value="P:regulation of cell shape"/>
    <property type="evidence" value="ECO:0007669"/>
    <property type="project" value="UniProtKB-UniRule"/>
</dbReference>
<dbReference type="RefSeq" id="WP_057749372.1">
    <property type="nucleotide sequence ID" value="NZ_BJVH01000013.1"/>
</dbReference>
<dbReference type="InterPro" id="IPR038063">
    <property type="entry name" value="Transpep_catalytic_dom"/>
</dbReference>
<keyword evidence="10" id="KW-1185">Reference proteome</keyword>
<keyword evidence="7" id="KW-1133">Transmembrane helix</keyword>
<dbReference type="Gene3D" id="3.10.20.800">
    <property type="match status" value="1"/>
</dbReference>
<gene>
    <name evidence="9" type="ORF">IV80_GL000921</name>
</gene>